<evidence type="ECO:0000256" key="10">
    <source>
        <dbReference type="SAM" id="SignalP"/>
    </source>
</evidence>
<reference evidence="12 13" key="1">
    <citation type="journal article" date="2022" name="G3 (Bethesda)">
        <title>Whole-genome sequence and methylome profiling of the almond [Prunus dulcis (Mill.) D.A. Webb] cultivar 'Nonpareil'.</title>
        <authorList>
            <person name="D'Amico-Willman K.M."/>
            <person name="Ouma W.Z."/>
            <person name="Meulia T."/>
            <person name="Sideli G.M."/>
            <person name="Gradziel T.M."/>
            <person name="Fresnedo-Ramirez J."/>
        </authorList>
    </citation>
    <scope>NUCLEOTIDE SEQUENCE [LARGE SCALE GENOMIC DNA]</scope>
    <source>
        <strain evidence="12">Clone GOH B32 T37-40</strain>
    </source>
</reference>
<evidence type="ECO:0000256" key="1">
    <source>
        <dbReference type="ARBA" id="ARBA00004191"/>
    </source>
</evidence>
<evidence type="ECO:0000313" key="11">
    <source>
        <dbReference type="EMBL" id="KAI5340141.1"/>
    </source>
</evidence>
<keyword evidence="13" id="KW-1185">Reference proteome</keyword>
<keyword evidence="7" id="KW-0961">Cell wall biogenesis/degradation</keyword>
<dbReference type="Proteomes" id="UP001054821">
    <property type="component" value="Chromosome 3"/>
</dbReference>
<dbReference type="PROSITE" id="PS51257">
    <property type="entry name" value="PROKAR_LIPOPROTEIN"/>
    <property type="match status" value="1"/>
</dbReference>
<dbReference type="EMBL" id="JAJFAZ020000003">
    <property type="protein sequence ID" value="KAI5340141.1"/>
    <property type="molecule type" value="Genomic_DNA"/>
</dbReference>
<evidence type="ECO:0000256" key="8">
    <source>
        <dbReference type="PROSITE-ProRule" id="PRU10052"/>
    </source>
</evidence>
<dbReference type="PROSITE" id="PS00502">
    <property type="entry name" value="POLYGALACTURONASE"/>
    <property type="match status" value="1"/>
</dbReference>
<comment type="caution">
    <text evidence="12">The sequence shown here is derived from an EMBL/GenBank/DDBJ whole genome shotgun (WGS) entry which is preliminary data.</text>
</comment>
<dbReference type="GO" id="GO:0004650">
    <property type="term" value="F:polygalacturonase activity"/>
    <property type="evidence" value="ECO:0007669"/>
    <property type="project" value="InterPro"/>
</dbReference>
<organism evidence="12 13">
    <name type="scientific">Prunus dulcis</name>
    <name type="common">Almond</name>
    <name type="synonym">Amygdalus dulcis</name>
    <dbReference type="NCBI Taxonomy" id="3755"/>
    <lineage>
        <taxon>Eukaryota</taxon>
        <taxon>Viridiplantae</taxon>
        <taxon>Streptophyta</taxon>
        <taxon>Embryophyta</taxon>
        <taxon>Tracheophyta</taxon>
        <taxon>Spermatophyta</taxon>
        <taxon>Magnoliopsida</taxon>
        <taxon>eudicotyledons</taxon>
        <taxon>Gunneridae</taxon>
        <taxon>Pentapetalae</taxon>
        <taxon>rosids</taxon>
        <taxon>fabids</taxon>
        <taxon>Rosales</taxon>
        <taxon>Rosaceae</taxon>
        <taxon>Amygdaloideae</taxon>
        <taxon>Amygdaleae</taxon>
        <taxon>Prunus</taxon>
    </lineage>
</organism>
<dbReference type="InterPro" id="IPR011050">
    <property type="entry name" value="Pectin_lyase_fold/virulence"/>
</dbReference>
<dbReference type="Pfam" id="PF00295">
    <property type="entry name" value="Glyco_hydro_28"/>
    <property type="match status" value="2"/>
</dbReference>
<dbReference type="Gene3D" id="2.160.20.10">
    <property type="entry name" value="Single-stranded right-handed beta-helix, Pectin lyase-like"/>
    <property type="match status" value="2"/>
</dbReference>
<proteinExistence type="inferred from homology"/>
<dbReference type="PANTHER" id="PTHR31375">
    <property type="match status" value="1"/>
</dbReference>
<keyword evidence="3" id="KW-0134">Cell wall</keyword>
<keyword evidence="6 9" id="KW-0326">Glycosidase</keyword>
<dbReference type="SMART" id="SM00710">
    <property type="entry name" value="PbH1"/>
    <property type="match status" value="5"/>
</dbReference>
<dbReference type="GO" id="GO:0071555">
    <property type="term" value="P:cell wall organization"/>
    <property type="evidence" value="ECO:0007669"/>
    <property type="project" value="UniProtKB-KW"/>
</dbReference>
<feature type="active site" evidence="8">
    <location>
        <position position="243"/>
    </location>
</feature>
<evidence type="ECO:0000256" key="2">
    <source>
        <dbReference type="ARBA" id="ARBA00008834"/>
    </source>
</evidence>
<dbReference type="EMBL" id="JAJFAZ020000003">
    <property type="protein sequence ID" value="KAI5340142.1"/>
    <property type="molecule type" value="Genomic_DNA"/>
</dbReference>
<dbReference type="InterPro" id="IPR000743">
    <property type="entry name" value="Glyco_hydro_28"/>
</dbReference>
<keyword evidence="10" id="KW-0732">Signal</keyword>
<comment type="similarity">
    <text evidence="2 9">Belongs to the glycosyl hydrolase 28 family.</text>
</comment>
<keyword evidence="5 9" id="KW-0378">Hydrolase</keyword>
<dbReference type="InterPro" id="IPR006626">
    <property type="entry name" value="PbH1"/>
</dbReference>
<evidence type="ECO:0000256" key="7">
    <source>
        <dbReference type="ARBA" id="ARBA00023316"/>
    </source>
</evidence>
<dbReference type="FunFam" id="2.160.20.10:FF:000004">
    <property type="entry name" value="Pectin lyase-like superfamily protein"/>
    <property type="match status" value="1"/>
</dbReference>
<name>A0AAD4WDL6_PRUDU</name>
<evidence type="ECO:0000256" key="9">
    <source>
        <dbReference type="RuleBase" id="RU361169"/>
    </source>
</evidence>
<evidence type="ECO:0000256" key="6">
    <source>
        <dbReference type="ARBA" id="ARBA00023295"/>
    </source>
</evidence>
<feature type="chain" id="PRO_5044705984" description="Pectin lyase-like superfamily protein" evidence="10">
    <location>
        <begin position="24"/>
        <end position="486"/>
    </location>
</feature>
<dbReference type="GO" id="GO:0005975">
    <property type="term" value="P:carbohydrate metabolic process"/>
    <property type="evidence" value="ECO:0007669"/>
    <property type="project" value="InterPro"/>
</dbReference>
<evidence type="ECO:0000256" key="5">
    <source>
        <dbReference type="ARBA" id="ARBA00022801"/>
    </source>
</evidence>
<gene>
    <name evidence="11" type="ORF">L3X38_019415</name>
    <name evidence="12" type="ORF">L3X38_019416</name>
</gene>
<comment type="subcellular location">
    <subcellularLocation>
        <location evidence="1">Secreted</location>
        <location evidence="1">Cell wall</location>
    </subcellularLocation>
</comment>
<protein>
    <recommendedName>
        <fullName evidence="14">Pectin lyase-like superfamily protein</fullName>
    </recommendedName>
</protein>
<evidence type="ECO:0008006" key="14">
    <source>
        <dbReference type="Google" id="ProtNLM"/>
    </source>
</evidence>
<evidence type="ECO:0000256" key="3">
    <source>
        <dbReference type="ARBA" id="ARBA00022512"/>
    </source>
</evidence>
<feature type="signal peptide" evidence="10">
    <location>
        <begin position="1"/>
        <end position="23"/>
    </location>
</feature>
<accession>A0AAD4WDL6</accession>
<evidence type="ECO:0000256" key="4">
    <source>
        <dbReference type="ARBA" id="ARBA00022525"/>
    </source>
</evidence>
<evidence type="ECO:0000313" key="12">
    <source>
        <dbReference type="EMBL" id="KAI5340142.1"/>
    </source>
</evidence>
<evidence type="ECO:0000313" key="13">
    <source>
        <dbReference type="Proteomes" id="UP001054821"/>
    </source>
</evidence>
<dbReference type="InterPro" id="IPR012334">
    <property type="entry name" value="Pectin_lyas_fold"/>
</dbReference>
<sequence length="486" mass="52050">MGLKLKNVLPMFVFLLLACTAKAQSAALDVTSAKYGGKPGSDITQALEKAWTDACASTTPSKILVPKGTFKFVGTTFKGPCKAAIEFQLQGTLQAPVDGSQLPKDDTWIGFDHIDGLTLSGGGTFDGQGAQSWKNNDCNKNRQCKSKHINLRFHVLTNSKILDVTSKDSKNFHVNLQKCEKVEINGFTISAPKESMNTDGIHIGRSTGINITDTTIGTGDDCISIGDGTKDLTVTNVACGPGHGIAIGSLGRYPEEEPVSGINIRKCTLTDTTNGVRIKTWPASPKDSTASDIHFEDITMVNVGNPILIDQEYCPWNECKKGVPSKVKISNVSFKNIKGTCTDPVAVKLVCSKGLPCENVELSDIDLKYTGDKGPITSMCSNVKPTMNRVAQPLACYIVNVVCEWKEACASTTPDMVVIEKGHYMAGPVKFQGPCKALVSVRVEGTLQALAEPEKLKSQDGWVIFQNMDGLTVSGGGTFDGQESIA</sequence>
<keyword evidence="4" id="KW-0964">Secreted</keyword>
<dbReference type="SUPFAM" id="SSF51126">
    <property type="entry name" value="Pectin lyase-like"/>
    <property type="match status" value="2"/>
</dbReference>
<dbReference type="AlphaFoldDB" id="A0AAD4WDL6"/>